<evidence type="ECO:0000313" key="5">
    <source>
        <dbReference type="Proteomes" id="UP000095621"/>
    </source>
</evidence>
<dbReference type="Proteomes" id="UP000095621">
    <property type="component" value="Unassembled WGS sequence"/>
</dbReference>
<reference evidence="4 7" key="2">
    <citation type="journal article" date="2019" name="Nat. Med.">
        <title>A library of human gut bacterial isolates paired with longitudinal multiomics data enables mechanistic microbiome research.</title>
        <authorList>
            <person name="Poyet M."/>
            <person name="Groussin M."/>
            <person name="Gibbons S.M."/>
            <person name="Avila-Pacheco J."/>
            <person name="Jiang X."/>
            <person name="Kearney S.M."/>
            <person name="Perrotta A.R."/>
            <person name="Berdy B."/>
            <person name="Zhao S."/>
            <person name="Lieberman T.D."/>
            <person name="Swanson P.K."/>
            <person name="Smith M."/>
            <person name="Roesemann S."/>
            <person name="Alexander J.E."/>
            <person name="Rich S.A."/>
            <person name="Livny J."/>
            <person name="Vlamakis H."/>
            <person name="Clish C."/>
            <person name="Bullock K."/>
            <person name="Deik A."/>
            <person name="Scott J."/>
            <person name="Pierce K.A."/>
            <person name="Xavier R.J."/>
            <person name="Alm E.J."/>
        </authorList>
    </citation>
    <scope>NUCLEOTIDE SEQUENCE [LARGE SCALE GENOMIC DNA]</scope>
    <source>
        <strain evidence="4 7">BIOML-A1</strain>
    </source>
</reference>
<evidence type="ECO:0000313" key="3">
    <source>
        <dbReference type="EMBL" id="CUQ84614.1"/>
    </source>
</evidence>
<protein>
    <submittedName>
        <fullName evidence="2">Uncharacterized protein</fullName>
    </submittedName>
</protein>
<evidence type="ECO:0000313" key="2">
    <source>
        <dbReference type="EMBL" id="CUQ79442.1"/>
    </source>
</evidence>
<evidence type="ECO:0000313" key="4">
    <source>
        <dbReference type="EMBL" id="MSC56206.1"/>
    </source>
</evidence>
<dbReference type="Proteomes" id="UP000481964">
    <property type="component" value="Unassembled WGS sequence"/>
</dbReference>
<evidence type="ECO:0000256" key="1">
    <source>
        <dbReference type="SAM" id="MobiDB-lite"/>
    </source>
</evidence>
<feature type="region of interest" description="Disordered" evidence="1">
    <location>
        <begin position="28"/>
        <end position="52"/>
    </location>
</feature>
<accession>A0A174Z0E4</accession>
<dbReference type="AlphaFoldDB" id="A0A174Z0E4"/>
<dbReference type="RefSeq" id="WP_154300341.1">
    <property type="nucleotide sequence ID" value="NZ_CABIXW010000004.1"/>
</dbReference>
<dbReference type="Proteomes" id="UP000095780">
    <property type="component" value="Unassembled WGS sequence"/>
</dbReference>
<name>A0A174Z0E4_9FIRM</name>
<reference evidence="5 6" key="1">
    <citation type="submission" date="2015-09" db="EMBL/GenBank/DDBJ databases">
        <authorList>
            <consortium name="Pathogen Informatics"/>
        </authorList>
    </citation>
    <scope>NUCLEOTIDE SEQUENCE [LARGE SCALE GENOMIC DNA]</scope>
    <source>
        <strain evidence="2 5">2789STDY5834875</strain>
        <strain evidence="3 6">2789STDY5834878</strain>
    </source>
</reference>
<sequence length="52" mass="6112">MPDNKNLLNLDDLADVFAQLNDIEDAPKELTEEEKASQRRYEEIIKKHKNNN</sequence>
<evidence type="ECO:0000313" key="6">
    <source>
        <dbReference type="Proteomes" id="UP000095780"/>
    </source>
</evidence>
<dbReference type="EMBL" id="WKRD01000001">
    <property type="protein sequence ID" value="MSC56206.1"/>
    <property type="molecule type" value="Genomic_DNA"/>
</dbReference>
<dbReference type="OrthoDB" id="9881067at2"/>
<dbReference type="EMBL" id="CZBV01000004">
    <property type="protein sequence ID" value="CUQ84614.1"/>
    <property type="molecule type" value="Genomic_DNA"/>
</dbReference>
<proteinExistence type="predicted"/>
<dbReference type="EMBL" id="CZBU01000010">
    <property type="protein sequence ID" value="CUQ79442.1"/>
    <property type="molecule type" value="Genomic_DNA"/>
</dbReference>
<feature type="compositionally biased region" description="Basic and acidic residues" evidence="1">
    <location>
        <begin position="28"/>
        <end position="45"/>
    </location>
</feature>
<organism evidence="2 5">
    <name type="scientific">Lachnospira eligens</name>
    <dbReference type="NCBI Taxonomy" id="39485"/>
    <lineage>
        <taxon>Bacteria</taxon>
        <taxon>Bacillati</taxon>
        <taxon>Bacillota</taxon>
        <taxon>Clostridia</taxon>
        <taxon>Lachnospirales</taxon>
        <taxon>Lachnospiraceae</taxon>
        <taxon>Lachnospira</taxon>
    </lineage>
</organism>
<gene>
    <name evidence="2" type="ORF">ERS852490_03111</name>
    <name evidence="3" type="ORF">ERS852492_01437</name>
    <name evidence="4" type="ORF">GKE48_01870</name>
</gene>
<evidence type="ECO:0000313" key="7">
    <source>
        <dbReference type="Proteomes" id="UP000481964"/>
    </source>
</evidence>